<dbReference type="GO" id="GO:0003677">
    <property type="term" value="F:DNA binding"/>
    <property type="evidence" value="ECO:0007669"/>
    <property type="project" value="InterPro"/>
</dbReference>
<name>A0A7X9ZH66_STACP</name>
<dbReference type="SUPFAM" id="SSF89447">
    <property type="entry name" value="AbrB/MazE/MraZ-like"/>
    <property type="match status" value="1"/>
</dbReference>
<evidence type="ECO:0000313" key="5">
    <source>
        <dbReference type="Proteomes" id="UP000550736"/>
    </source>
</evidence>
<feature type="domain" description="SpoVT-AbrB" evidence="1">
    <location>
        <begin position="16"/>
        <end position="61"/>
    </location>
</feature>
<dbReference type="EMBL" id="JABBMI010000061">
    <property type="protein sequence ID" value="NMK54586.1"/>
    <property type="molecule type" value="Genomic_DNA"/>
</dbReference>
<evidence type="ECO:0000313" key="4">
    <source>
        <dbReference type="Proteomes" id="UP000538955"/>
    </source>
</evidence>
<dbReference type="EMBL" id="JABBLX010000011">
    <property type="protein sequence ID" value="NMK97409.1"/>
    <property type="molecule type" value="Genomic_DNA"/>
</dbReference>
<gene>
    <name evidence="3" type="ORF">HHM13_04790</name>
    <name evidence="2" type="ORF">HHM24_07605</name>
</gene>
<dbReference type="Gene3D" id="2.10.260.10">
    <property type="match status" value="1"/>
</dbReference>
<dbReference type="InterPro" id="IPR037914">
    <property type="entry name" value="SpoVT-AbrB_sf"/>
</dbReference>
<evidence type="ECO:0000313" key="2">
    <source>
        <dbReference type="EMBL" id="NMK54586.1"/>
    </source>
</evidence>
<dbReference type="AlphaFoldDB" id="A0A7X9ZH66"/>
<sequence>MAKTLNGINKTSERIFKSGNSKAISLSKQTIQLADFEVGDKVEVQEMNGGLFIKKKEESIEDKITNFFKNGGKYTEEEIDFGESVGREI</sequence>
<reference evidence="4 5" key="1">
    <citation type="submission" date="2020-04" db="EMBL/GenBank/DDBJ databases">
        <title>The Epidemiology and Molecular Characteristics of Linezolid-Resistant Staphylococcus capitis in Huashan Hospital, Shanghai.</title>
        <authorList>
            <person name="Ding L."/>
            <person name="Li P."/>
            <person name="Yang Y."/>
            <person name="Lin D."/>
            <person name="Xu X."/>
        </authorList>
    </citation>
    <scope>NUCLEOTIDE SEQUENCE [LARGE SCALE GENOMIC DNA]</scope>
    <source>
        <strain evidence="3 5">12-86</strain>
        <strain evidence="2 4">17-84</strain>
    </source>
</reference>
<comment type="caution">
    <text evidence="3">The sequence shown here is derived from an EMBL/GenBank/DDBJ whole genome shotgun (WGS) entry which is preliminary data.</text>
</comment>
<proteinExistence type="predicted"/>
<keyword evidence="4" id="KW-1185">Reference proteome</keyword>
<evidence type="ECO:0000313" key="3">
    <source>
        <dbReference type="EMBL" id="NMK97409.1"/>
    </source>
</evidence>
<dbReference type="Proteomes" id="UP000538955">
    <property type="component" value="Unassembled WGS sequence"/>
</dbReference>
<accession>A0A7X9ZH66</accession>
<protein>
    <submittedName>
        <fullName evidence="3">AbrB family transcriptional regulator</fullName>
    </submittedName>
</protein>
<evidence type="ECO:0000259" key="1">
    <source>
        <dbReference type="SMART" id="SM00966"/>
    </source>
</evidence>
<dbReference type="Proteomes" id="UP000550736">
    <property type="component" value="Unassembled WGS sequence"/>
</dbReference>
<dbReference type="InterPro" id="IPR007159">
    <property type="entry name" value="SpoVT-AbrB_dom"/>
</dbReference>
<dbReference type="SMART" id="SM00966">
    <property type="entry name" value="SpoVT_AbrB"/>
    <property type="match status" value="1"/>
</dbReference>
<organism evidence="3 5">
    <name type="scientific">Staphylococcus capitis</name>
    <dbReference type="NCBI Taxonomy" id="29388"/>
    <lineage>
        <taxon>Bacteria</taxon>
        <taxon>Bacillati</taxon>
        <taxon>Bacillota</taxon>
        <taxon>Bacilli</taxon>
        <taxon>Bacillales</taxon>
        <taxon>Staphylococcaceae</taxon>
        <taxon>Staphylococcus</taxon>
    </lineage>
</organism>